<evidence type="ECO:0000256" key="1">
    <source>
        <dbReference type="ARBA" id="ARBA00001971"/>
    </source>
</evidence>
<comment type="similarity">
    <text evidence="2 9">Belongs to the cytochrome P450 family.</text>
</comment>
<sequence>MSKETYELSSQLGGLVSGVDITELFLILTVTGFLALLYATYYNKYGYGLNHVPGPWLGSFSNIYRFLRVAKGTAHLQDINLHRKYGSVVRLAPNVVSIGDPKAIQKIYGITANLPKSGFYPVNYTYSHGKLVPGIFATTDEGLHRKMKRPIANLYSMSSVLAYETLVEDTVRVMIDQLDKRFASTGQPCDLSSWLQFYAFDVISAATFSSRVGFIDNGEDVGGVMEGIWSRFKYFATIGQMPWLDKFWDKSPLINTLFPAKSSPIAAFAMNLTGKRLEELSASENNEKGATKKSDFLSKFLEIKAKHKDLPDWYLTSWTISNMLAGSDTTAINLRAIFYYLLRHPHSLQRVLDEIKEAEAENRLSEIITYNESKTLKYLDACIKESGRLHPSIGLPLERVVPPGGMEINGHRLPGGTIIGINAWTCQRDYNVFGEDADEWKPERWLVDDARANEMSRAILLFGSGHRSCIGKHISLIEIYKIVPQLLREFEFKFVHPDRPWTTIGFWAVRQTDMDVWLQRRTKL</sequence>
<reference evidence="12" key="1">
    <citation type="journal article" date="2015" name="Genome Announc.">
        <title>Draft genome sequence of Talaromyces cellulolyticus strain Y-94, a source of lignocellulosic biomass-degrading enzymes.</title>
        <authorList>
            <person name="Fujii T."/>
            <person name="Koike H."/>
            <person name="Sawayama S."/>
            <person name="Yano S."/>
            <person name="Inoue H."/>
        </authorList>
    </citation>
    <scope>NUCLEOTIDE SEQUENCE [LARGE SCALE GENOMIC DNA]</scope>
    <source>
        <strain evidence="12">Y-94</strain>
    </source>
</reference>
<accession>A0A0B8N541</accession>
<evidence type="ECO:0000256" key="3">
    <source>
        <dbReference type="ARBA" id="ARBA00022617"/>
    </source>
</evidence>
<keyword evidence="10" id="KW-1133">Transmembrane helix</keyword>
<keyword evidence="12" id="KW-1185">Reference proteome</keyword>
<dbReference type="PRINTS" id="PR00463">
    <property type="entry name" value="EP450I"/>
</dbReference>
<dbReference type="GO" id="GO:0020037">
    <property type="term" value="F:heme binding"/>
    <property type="evidence" value="ECO:0007669"/>
    <property type="project" value="InterPro"/>
</dbReference>
<keyword evidence="7 9" id="KW-0503">Monooxygenase</keyword>
<dbReference type="InterPro" id="IPR002401">
    <property type="entry name" value="Cyt_P450_E_grp-I"/>
</dbReference>
<dbReference type="EMBL" id="DF933843">
    <property type="protein sequence ID" value="GAM43297.1"/>
    <property type="molecule type" value="Genomic_DNA"/>
</dbReference>
<comment type="cofactor">
    <cofactor evidence="1 8">
        <name>heme</name>
        <dbReference type="ChEBI" id="CHEBI:30413"/>
    </cofactor>
</comment>
<keyword evidence="10" id="KW-0472">Membrane</keyword>
<proteinExistence type="inferred from homology"/>
<dbReference type="FunFam" id="1.10.630.10:FF:000050">
    <property type="entry name" value="Cytochrome P450 monooxygenase"/>
    <property type="match status" value="1"/>
</dbReference>
<evidence type="ECO:0000313" key="11">
    <source>
        <dbReference type="EMBL" id="GAM43297.1"/>
    </source>
</evidence>
<evidence type="ECO:0000256" key="2">
    <source>
        <dbReference type="ARBA" id="ARBA00010617"/>
    </source>
</evidence>
<dbReference type="SUPFAM" id="SSF48264">
    <property type="entry name" value="Cytochrome P450"/>
    <property type="match status" value="1"/>
</dbReference>
<feature type="binding site" description="axial binding residue" evidence="8">
    <location>
        <position position="469"/>
    </location>
    <ligand>
        <name>heme</name>
        <dbReference type="ChEBI" id="CHEBI:30413"/>
    </ligand>
    <ligandPart>
        <name>Fe</name>
        <dbReference type="ChEBI" id="CHEBI:18248"/>
    </ligandPart>
</feature>
<dbReference type="PANTHER" id="PTHR24305">
    <property type="entry name" value="CYTOCHROME P450"/>
    <property type="match status" value="1"/>
</dbReference>
<evidence type="ECO:0000256" key="10">
    <source>
        <dbReference type="SAM" id="Phobius"/>
    </source>
</evidence>
<dbReference type="InterPro" id="IPR050121">
    <property type="entry name" value="Cytochrome_P450_monoxygenase"/>
</dbReference>
<protein>
    <recommendedName>
        <fullName evidence="13">Cytochrome P450</fullName>
    </recommendedName>
</protein>
<dbReference type="PRINTS" id="PR00385">
    <property type="entry name" value="P450"/>
</dbReference>
<evidence type="ECO:0000256" key="7">
    <source>
        <dbReference type="ARBA" id="ARBA00023033"/>
    </source>
</evidence>
<keyword evidence="4 8" id="KW-0479">Metal-binding</keyword>
<evidence type="ECO:0008006" key="13">
    <source>
        <dbReference type="Google" id="ProtNLM"/>
    </source>
</evidence>
<dbReference type="GO" id="GO:0004497">
    <property type="term" value="F:monooxygenase activity"/>
    <property type="evidence" value="ECO:0007669"/>
    <property type="project" value="UniProtKB-KW"/>
</dbReference>
<keyword evidence="3 8" id="KW-0349">Heme</keyword>
<feature type="transmembrane region" description="Helical" evidence="10">
    <location>
        <begin position="21"/>
        <end position="41"/>
    </location>
</feature>
<evidence type="ECO:0000256" key="9">
    <source>
        <dbReference type="RuleBase" id="RU000461"/>
    </source>
</evidence>
<name>A0A0B8N541_TALPI</name>
<keyword evidence="10" id="KW-0812">Transmembrane</keyword>
<dbReference type="Gene3D" id="1.10.630.10">
    <property type="entry name" value="Cytochrome P450"/>
    <property type="match status" value="1"/>
</dbReference>
<evidence type="ECO:0000256" key="4">
    <source>
        <dbReference type="ARBA" id="ARBA00022723"/>
    </source>
</evidence>
<dbReference type="Pfam" id="PF00067">
    <property type="entry name" value="p450"/>
    <property type="match status" value="1"/>
</dbReference>
<gene>
    <name evidence="11" type="ORF">TCE0_047r17997</name>
</gene>
<evidence type="ECO:0000313" key="12">
    <source>
        <dbReference type="Proteomes" id="UP000053095"/>
    </source>
</evidence>
<keyword evidence="6 8" id="KW-0408">Iron</keyword>
<evidence type="ECO:0000256" key="5">
    <source>
        <dbReference type="ARBA" id="ARBA00023002"/>
    </source>
</evidence>
<dbReference type="Proteomes" id="UP000053095">
    <property type="component" value="Unassembled WGS sequence"/>
</dbReference>
<keyword evidence="5 9" id="KW-0560">Oxidoreductase</keyword>
<dbReference type="GO" id="GO:0005506">
    <property type="term" value="F:iron ion binding"/>
    <property type="evidence" value="ECO:0007669"/>
    <property type="project" value="InterPro"/>
</dbReference>
<dbReference type="InterPro" id="IPR017972">
    <property type="entry name" value="Cyt_P450_CS"/>
</dbReference>
<dbReference type="InterPro" id="IPR001128">
    <property type="entry name" value="Cyt_P450"/>
</dbReference>
<dbReference type="AlphaFoldDB" id="A0A0B8N541"/>
<dbReference type="GO" id="GO:0016705">
    <property type="term" value="F:oxidoreductase activity, acting on paired donors, with incorporation or reduction of molecular oxygen"/>
    <property type="evidence" value="ECO:0007669"/>
    <property type="project" value="InterPro"/>
</dbReference>
<dbReference type="PANTHER" id="PTHR24305:SF232">
    <property type="entry name" value="P450, PUTATIVE (EUROFUNG)-RELATED"/>
    <property type="match status" value="1"/>
</dbReference>
<evidence type="ECO:0000256" key="6">
    <source>
        <dbReference type="ARBA" id="ARBA00023004"/>
    </source>
</evidence>
<evidence type="ECO:0000256" key="8">
    <source>
        <dbReference type="PIRSR" id="PIRSR602401-1"/>
    </source>
</evidence>
<dbReference type="PROSITE" id="PS00086">
    <property type="entry name" value="CYTOCHROME_P450"/>
    <property type="match status" value="1"/>
</dbReference>
<organism evidence="11 12">
    <name type="scientific">Talaromyces pinophilus</name>
    <name type="common">Penicillium pinophilum</name>
    <dbReference type="NCBI Taxonomy" id="128442"/>
    <lineage>
        <taxon>Eukaryota</taxon>
        <taxon>Fungi</taxon>
        <taxon>Dikarya</taxon>
        <taxon>Ascomycota</taxon>
        <taxon>Pezizomycotina</taxon>
        <taxon>Eurotiomycetes</taxon>
        <taxon>Eurotiomycetidae</taxon>
        <taxon>Eurotiales</taxon>
        <taxon>Trichocomaceae</taxon>
        <taxon>Talaromyces</taxon>
        <taxon>Talaromyces sect. Talaromyces</taxon>
    </lineage>
</organism>
<dbReference type="CDD" id="cd11060">
    <property type="entry name" value="CYP57A1-like"/>
    <property type="match status" value="1"/>
</dbReference>
<dbReference type="InterPro" id="IPR036396">
    <property type="entry name" value="Cyt_P450_sf"/>
</dbReference>